<comment type="caution">
    <text evidence="10">The sequence shown here is derived from an EMBL/GenBank/DDBJ whole genome shotgun (WGS) entry which is preliminary data.</text>
</comment>
<dbReference type="Gene3D" id="1.10.3720.10">
    <property type="entry name" value="MetI-like"/>
    <property type="match status" value="1"/>
</dbReference>
<dbReference type="OrthoDB" id="9808619at2"/>
<feature type="transmembrane region" description="Helical" evidence="8">
    <location>
        <begin position="29"/>
        <end position="48"/>
    </location>
</feature>
<dbReference type="PANTHER" id="PTHR42929">
    <property type="entry name" value="INNER MEMBRANE ABC TRANSPORTER PERMEASE PROTEIN YDCU-RELATED-RELATED"/>
    <property type="match status" value="1"/>
</dbReference>
<dbReference type="SUPFAM" id="SSF161098">
    <property type="entry name" value="MetI-like"/>
    <property type="match status" value="1"/>
</dbReference>
<dbReference type="PROSITE" id="PS50928">
    <property type="entry name" value="ABC_TM1"/>
    <property type="match status" value="1"/>
</dbReference>
<sequence length="303" mass="32959">MTTTAVLEVGRPARPRAAERETRSRTATLLLLLPAVVASLLLFVYPLTRIVVVSVTEPTIGLGNYLELFTDGYTLRVLIRTLWVALAVAVLDLLMAFPFAYAMTVCKPRTRAVLFTIVLIPFWTSALAKNFGWMILFQRGGLVDRFLQATLGIDHPLLGTTPAVLIAMSQVLLPFAVLPLYARLDQIDRRLLDAAQGLGAGRARAFRQVYLPLSAPGLVAAGALTFILALGFYITPALLGSPQQTLIAQLIMARVEQVLDFAGANAIGIFLLLVTIAMLLLSRLVSRHASPAREEPARTESAR</sequence>
<feature type="transmembrane region" description="Helical" evidence="8">
    <location>
        <begin position="77"/>
        <end position="101"/>
    </location>
</feature>
<reference evidence="10 11" key="1">
    <citation type="submission" date="2019-06" db="EMBL/GenBank/DDBJ databases">
        <title>Sequencing the genomes of 1000 actinobacteria strains.</title>
        <authorList>
            <person name="Klenk H.-P."/>
        </authorList>
    </citation>
    <scope>NUCLEOTIDE SEQUENCE [LARGE SCALE GENOMIC DNA]</scope>
    <source>
        <strain evidence="10 11">DSM 45671</strain>
    </source>
</reference>
<gene>
    <name evidence="10" type="ORF">FHX44_118034</name>
</gene>
<dbReference type="InterPro" id="IPR000515">
    <property type="entry name" value="MetI-like"/>
</dbReference>
<keyword evidence="3 8" id="KW-0813">Transport</keyword>
<keyword evidence="7 8" id="KW-0472">Membrane</keyword>
<evidence type="ECO:0000256" key="1">
    <source>
        <dbReference type="ARBA" id="ARBA00004651"/>
    </source>
</evidence>
<evidence type="ECO:0000313" key="10">
    <source>
        <dbReference type="EMBL" id="TWF82089.1"/>
    </source>
</evidence>
<dbReference type="InterPro" id="IPR035906">
    <property type="entry name" value="MetI-like_sf"/>
</dbReference>
<dbReference type="GO" id="GO:0005886">
    <property type="term" value="C:plasma membrane"/>
    <property type="evidence" value="ECO:0007669"/>
    <property type="project" value="UniProtKB-SubCell"/>
</dbReference>
<name>A0A561T4S5_9PSEU</name>
<evidence type="ECO:0000256" key="5">
    <source>
        <dbReference type="ARBA" id="ARBA00022692"/>
    </source>
</evidence>
<keyword evidence="4" id="KW-1003">Cell membrane</keyword>
<organism evidence="10 11">
    <name type="scientific">Pseudonocardia hierapolitana</name>
    <dbReference type="NCBI Taxonomy" id="1128676"/>
    <lineage>
        <taxon>Bacteria</taxon>
        <taxon>Bacillati</taxon>
        <taxon>Actinomycetota</taxon>
        <taxon>Actinomycetes</taxon>
        <taxon>Pseudonocardiales</taxon>
        <taxon>Pseudonocardiaceae</taxon>
        <taxon>Pseudonocardia</taxon>
    </lineage>
</organism>
<feature type="transmembrane region" description="Helical" evidence="8">
    <location>
        <begin position="113"/>
        <end position="137"/>
    </location>
</feature>
<dbReference type="Pfam" id="PF00528">
    <property type="entry name" value="BPD_transp_1"/>
    <property type="match status" value="1"/>
</dbReference>
<evidence type="ECO:0000256" key="3">
    <source>
        <dbReference type="ARBA" id="ARBA00022448"/>
    </source>
</evidence>
<dbReference type="RefSeq" id="WP_147260476.1">
    <property type="nucleotide sequence ID" value="NZ_VIWU01000001.1"/>
</dbReference>
<protein>
    <submittedName>
        <fullName evidence="10">Putative spermidine/putrescine transport system permease protein</fullName>
    </submittedName>
</protein>
<keyword evidence="11" id="KW-1185">Reference proteome</keyword>
<comment type="subcellular location">
    <subcellularLocation>
        <location evidence="1 8">Cell membrane</location>
        <topology evidence="1 8">Multi-pass membrane protein</topology>
    </subcellularLocation>
</comment>
<keyword evidence="5 8" id="KW-0812">Transmembrane</keyword>
<evidence type="ECO:0000256" key="8">
    <source>
        <dbReference type="RuleBase" id="RU363032"/>
    </source>
</evidence>
<keyword evidence="6 8" id="KW-1133">Transmembrane helix</keyword>
<evidence type="ECO:0000256" key="2">
    <source>
        <dbReference type="ARBA" id="ARBA00007069"/>
    </source>
</evidence>
<proteinExistence type="inferred from homology"/>
<feature type="transmembrane region" description="Helical" evidence="8">
    <location>
        <begin position="261"/>
        <end position="281"/>
    </location>
</feature>
<feature type="transmembrane region" description="Helical" evidence="8">
    <location>
        <begin position="209"/>
        <end position="234"/>
    </location>
</feature>
<dbReference type="EMBL" id="VIWU01000001">
    <property type="protein sequence ID" value="TWF82089.1"/>
    <property type="molecule type" value="Genomic_DNA"/>
</dbReference>
<evidence type="ECO:0000313" key="11">
    <source>
        <dbReference type="Proteomes" id="UP000321261"/>
    </source>
</evidence>
<evidence type="ECO:0000256" key="6">
    <source>
        <dbReference type="ARBA" id="ARBA00022989"/>
    </source>
</evidence>
<dbReference type="PANTHER" id="PTHR42929:SF5">
    <property type="entry name" value="ABC TRANSPORTER PERMEASE PROTEIN"/>
    <property type="match status" value="1"/>
</dbReference>
<accession>A0A561T4S5</accession>
<evidence type="ECO:0000256" key="4">
    <source>
        <dbReference type="ARBA" id="ARBA00022475"/>
    </source>
</evidence>
<evidence type="ECO:0000256" key="7">
    <source>
        <dbReference type="ARBA" id="ARBA00023136"/>
    </source>
</evidence>
<dbReference type="GO" id="GO:0055085">
    <property type="term" value="P:transmembrane transport"/>
    <property type="evidence" value="ECO:0007669"/>
    <property type="project" value="InterPro"/>
</dbReference>
<feature type="domain" description="ABC transmembrane type-1" evidence="9">
    <location>
        <begin position="78"/>
        <end position="282"/>
    </location>
</feature>
<evidence type="ECO:0000259" key="9">
    <source>
        <dbReference type="PROSITE" id="PS50928"/>
    </source>
</evidence>
<comment type="similarity">
    <text evidence="2">Belongs to the binding-protein-dependent transport system permease family. CysTW subfamily.</text>
</comment>
<feature type="transmembrane region" description="Helical" evidence="8">
    <location>
        <begin position="157"/>
        <end position="182"/>
    </location>
</feature>
<dbReference type="Proteomes" id="UP000321261">
    <property type="component" value="Unassembled WGS sequence"/>
</dbReference>
<dbReference type="AlphaFoldDB" id="A0A561T4S5"/>
<dbReference type="CDD" id="cd06261">
    <property type="entry name" value="TM_PBP2"/>
    <property type="match status" value="1"/>
</dbReference>